<dbReference type="GO" id="GO:0005524">
    <property type="term" value="F:ATP binding"/>
    <property type="evidence" value="ECO:0007669"/>
    <property type="project" value="UniProtKB-KW"/>
</dbReference>
<dbReference type="RefSeq" id="WP_138472132.1">
    <property type="nucleotide sequence ID" value="NZ_VBTE01000022.1"/>
</dbReference>
<dbReference type="Pfam" id="PF13589">
    <property type="entry name" value="HATPase_c_3"/>
    <property type="match status" value="1"/>
</dbReference>
<protein>
    <submittedName>
        <fullName evidence="1">ATP-binding protein</fullName>
    </submittedName>
</protein>
<name>A0A5R9C2M1_9LACT</name>
<evidence type="ECO:0000313" key="1">
    <source>
        <dbReference type="EMBL" id="TLQ06957.1"/>
    </source>
</evidence>
<gene>
    <name evidence="1" type="ORF">FEZ48_08110</name>
</gene>
<organism evidence="1 2">
    <name type="scientific">Marinilactibacillus psychrotolerans</name>
    <dbReference type="NCBI Taxonomy" id="191770"/>
    <lineage>
        <taxon>Bacteria</taxon>
        <taxon>Bacillati</taxon>
        <taxon>Bacillota</taxon>
        <taxon>Bacilli</taxon>
        <taxon>Lactobacillales</taxon>
        <taxon>Carnobacteriaceae</taxon>
        <taxon>Marinilactibacillus</taxon>
    </lineage>
</organism>
<sequence>MNENIINVIPNATSLIESMRSIGYSFETAIADIIDNSISANAKVINIYQREFDGHPYVQIIDNGIGMDKNELIEAMRLGSKNPIDKRDEHDLGRFGLGLKSASFSQCRTMTVISKKNNNINGYQWDLDLIQSTNQFSIRELSVEDIERIKNIDELKGIQHGTIVQWEKFDRISESASDLSNELSDLMNKTIEHISLIFHRFLDDDIEIKVNYEPILAKDPFMKEHNGTQELKDKKIFVKGETIYLYPFVLPHFSKMSAADKRKSGKTNEQQKSQGFYLYRSKRLIVWGNYLGLAKKTELGKNVRIRVDIPNSLDYIWEIDVKKSRANVPSKIKKNLLSAITDGENVSRKVNTYRGKKELSKEKPLWQFFTERDENFYFEINKENEIYQQFIRTLNVEQKGLFNILSKALAANIPFQTIYSQIGSGKESIIQENDEILKSLEEMLGKIRKTNIVDERLWLQSLLLEEPYASDIKTVEFINKELEK</sequence>
<dbReference type="InterPro" id="IPR036890">
    <property type="entry name" value="HATPase_C_sf"/>
</dbReference>
<dbReference type="SUPFAM" id="SSF55874">
    <property type="entry name" value="ATPase domain of HSP90 chaperone/DNA topoisomerase II/histidine kinase"/>
    <property type="match status" value="1"/>
</dbReference>
<keyword evidence="1" id="KW-0067">ATP-binding</keyword>
<keyword evidence="1" id="KW-0547">Nucleotide-binding</keyword>
<dbReference type="Proteomes" id="UP000307201">
    <property type="component" value="Unassembled WGS sequence"/>
</dbReference>
<accession>A0A5R9C2M1</accession>
<dbReference type="OrthoDB" id="9813438at2"/>
<dbReference type="EMBL" id="VBTE01000022">
    <property type="protein sequence ID" value="TLQ06957.1"/>
    <property type="molecule type" value="Genomic_DNA"/>
</dbReference>
<dbReference type="AlphaFoldDB" id="A0A5R9C2M1"/>
<evidence type="ECO:0000313" key="2">
    <source>
        <dbReference type="Proteomes" id="UP000307201"/>
    </source>
</evidence>
<proteinExistence type="predicted"/>
<reference evidence="1 2" key="1">
    <citation type="submission" date="2019-05" db="EMBL/GenBank/DDBJ databases">
        <title>The metagenome of a microbial culture collection derived from dairy environment covers the genomic content of the human microbiome.</title>
        <authorList>
            <person name="Roder T."/>
            <person name="Wuthrich D."/>
            <person name="Sattari Z."/>
            <person name="Von Ah U."/>
            <person name="Bar C."/>
            <person name="Ronchi F."/>
            <person name="Macpherson A.J."/>
            <person name="Ganal-Vonarburg S.C."/>
            <person name="Bruggmann R."/>
            <person name="Vergeres G."/>
        </authorList>
    </citation>
    <scope>NUCLEOTIDE SEQUENCE [LARGE SCALE GENOMIC DNA]</scope>
    <source>
        <strain evidence="1 2">FAM 24235</strain>
    </source>
</reference>
<dbReference type="Gene3D" id="3.30.565.10">
    <property type="entry name" value="Histidine kinase-like ATPase, C-terminal domain"/>
    <property type="match status" value="1"/>
</dbReference>
<comment type="caution">
    <text evidence="1">The sequence shown here is derived from an EMBL/GenBank/DDBJ whole genome shotgun (WGS) entry which is preliminary data.</text>
</comment>